<keyword evidence="2" id="KW-1185">Reference proteome</keyword>
<proteinExistence type="predicted"/>
<dbReference type="Proteomes" id="UP000325161">
    <property type="component" value="Chromosome"/>
</dbReference>
<organism evidence="1 2">
    <name type="scientific">Pigmentiphaga aceris</name>
    <dbReference type="NCBI Taxonomy" id="1940612"/>
    <lineage>
        <taxon>Bacteria</taxon>
        <taxon>Pseudomonadati</taxon>
        <taxon>Pseudomonadota</taxon>
        <taxon>Betaproteobacteria</taxon>
        <taxon>Burkholderiales</taxon>
        <taxon>Alcaligenaceae</taxon>
        <taxon>Pigmentiphaga</taxon>
    </lineage>
</organism>
<evidence type="ECO:0000313" key="1">
    <source>
        <dbReference type="EMBL" id="QEI04535.1"/>
    </source>
</evidence>
<dbReference type="AlphaFoldDB" id="A0A5C0ARH0"/>
<accession>A0A5C0ARH0</accession>
<sequence length="83" mass="9002">MDTPDHAGHPASLSLTELERAINFWRKRHPSTGEEQRLCPEAGALAEPYAMAIVTHQGEVRFEGLSNAAQAALLAWYDAGSPS</sequence>
<dbReference type="EMBL" id="CP043046">
    <property type="protein sequence ID" value="QEI04535.1"/>
    <property type="molecule type" value="Genomic_DNA"/>
</dbReference>
<dbReference type="InterPro" id="IPR022191">
    <property type="entry name" value="DUF3717"/>
</dbReference>
<gene>
    <name evidence="1" type="ORF">FXN63_00840</name>
</gene>
<dbReference type="KEGG" id="pacr:FXN63_00840"/>
<evidence type="ECO:0000313" key="2">
    <source>
        <dbReference type="Proteomes" id="UP000325161"/>
    </source>
</evidence>
<reference evidence="1 2" key="1">
    <citation type="submission" date="2019-08" db="EMBL/GenBank/DDBJ databases">
        <title>Amphibian skin-associated Pigmentiphaga: genome sequence and occurrence across geography and hosts.</title>
        <authorList>
            <person name="Bletz M.C."/>
            <person name="Bunk B."/>
            <person name="Sproeer C."/>
            <person name="Biwer P."/>
            <person name="Reiter S."/>
            <person name="Rabemananjara F.C.E."/>
            <person name="Schulz S."/>
            <person name="Overmann J."/>
            <person name="Vences M."/>
        </authorList>
    </citation>
    <scope>NUCLEOTIDE SEQUENCE [LARGE SCALE GENOMIC DNA]</scope>
    <source>
        <strain evidence="1 2">Mada1488</strain>
    </source>
</reference>
<protein>
    <submittedName>
        <fullName evidence="1">DUF3717 domain-containing protein</fullName>
    </submittedName>
</protein>
<name>A0A5C0ARH0_9BURK</name>
<dbReference type="RefSeq" id="WP_148811929.1">
    <property type="nucleotide sequence ID" value="NZ_CP043046.1"/>
</dbReference>
<dbReference type="OrthoDB" id="8778662at2"/>
<dbReference type="Pfam" id="PF12512">
    <property type="entry name" value="DUF3717"/>
    <property type="match status" value="1"/>
</dbReference>